<comment type="caution">
    <text evidence="8">The sequence shown here is derived from an EMBL/GenBank/DDBJ whole genome shotgun (WGS) entry which is preliminary data.</text>
</comment>
<organism evidence="8 9">
    <name type="scientific">Cryomorpha ignava</name>
    <dbReference type="NCBI Taxonomy" id="101383"/>
    <lineage>
        <taxon>Bacteria</taxon>
        <taxon>Pseudomonadati</taxon>
        <taxon>Bacteroidota</taxon>
        <taxon>Flavobacteriia</taxon>
        <taxon>Flavobacteriales</taxon>
        <taxon>Cryomorphaceae</taxon>
        <taxon>Cryomorpha</taxon>
    </lineage>
</organism>
<accession>A0A7K3WM03</accession>
<dbReference type="InterPro" id="IPR006095">
    <property type="entry name" value="Glu/Leu/Phe/Val/Trp_DH"/>
</dbReference>
<dbReference type="PIRSF" id="PIRSF000188">
    <property type="entry name" value="Phe_leu_dh"/>
    <property type="match status" value="1"/>
</dbReference>
<evidence type="ECO:0000313" key="8">
    <source>
        <dbReference type="EMBL" id="NEN22679.1"/>
    </source>
</evidence>
<evidence type="ECO:0000259" key="7">
    <source>
        <dbReference type="SMART" id="SM00839"/>
    </source>
</evidence>
<evidence type="ECO:0000256" key="6">
    <source>
        <dbReference type="RuleBase" id="RU004417"/>
    </source>
</evidence>
<dbReference type="SMART" id="SM00839">
    <property type="entry name" value="ELFV_dehydrog"/>
    <property type="match status" value="1"/>
</dbReference>
<feature type="domain" description="Glutamate/phenylalanine/leucine/valine/L-tryptophan dehydrogenase C-terminal" evidence="7">
    <location>
        <begin position="157"/>
        <end position="365"/>
    </location>
</feature>
<dbReference type="CDD" id="cd01075">
    <property type="entry name" value="NAD_bind_Leu_Phe_Val_DH"/>
    <property type="match status" value="1"/>
</dbReference>
<dbReference type="InterPro" id="IPR033524">
    <property type="entry name" value="Glu/Leu/Phe/Val_DH_AS"/>
</dbReference>
<evidence type="ECO:0000256" key="3">
    <source>
        <dbReference type="ARBA" id="ARBA00023027"/>
    </source>
</evidence>
<proteinExistence type="inferred from homology"/>
<dbReference type="Pfam" id="PF02812">
    <property type="entry name" value="ELFV_dehydrog_N"/>
    <property type="match status" value="1"/>
</dbReference>
<keyword evidence="3 5" id="KW-0520">NAD</keyword>
<keyword evidence="2 6" id="KW-0560">Oxidoreductase</keyword>
<dbReference type="Gene3D" id="3.40.50.720">
    <property type="entry name" value="NAD(P)-binding Rossmann-like Domain"/>
    <property type="match status" value="1"/>
</dbReference>
<dbReference type="GO" id="GO:0006520">
    <property type="term" value="P:amino acid metabolic process"/>
    <property type="evidence" value="ECO:0007669"/>
    <property type="project" value="InterPro"/>
</dbReference>
<dbReference type="EMBL" id="JAAGVY010000004">
    <property type="protein sequence ID" value="NEN22679.1"/>
    <property type="molecule type" value="Genomic_DNA"/>
</dbReference>
<evidence type="ECO:0000256" key="2">
    <source>
        <dbReference type="ARBA" id="ARBA00023002"/>
    </source>
</evidence>
<protein>
    <submittedName>
        <fullName evidence="8">Glu/Leu/Phe/Val dehydrogenase</fullName>
    </submittedName>
</protein>
<dbReference type="GO" id="GO:0016639">
    <property type="term" value="F:oxidoreductase activity, acting on the CH-NH2 group of donors, NAD or NADP as acceptor"/>
    <property type="evidence" value="ECO:0007669"/>
    <property type="project" value="InterPro"/>
</dbReference>
<dbReference type="Proteomes" id="UP000486602">
    <property type="component" value="Unassembled WGS sequence"/>
</dbReference>
<dbReference type="FunFam" id="3.40.50.10860:FF:000010">
    <property type="entry name" value="Leucine dehydrogenase"/>
    <property type="match status" value="1"/>
</dbReference>
<dbReference type="InterPro" id="IPR016211">
    <property type="entry name" value="Glu/Phe/Leu/Val/Trp_DH_bac/arc"/>
</dbReference>
<evidence type="ECO:0000256" key="4">
    <source>
        <dbReference type="PIRSR" id="PIRSR000188-1"/>
    </source>
</evidence>
<reference evidence="8 9" key="1">
    <citation type="submission" date="2020-02" db="EMBL/GenBank/DDBJ databases">
        <title>Out from the shadows clarifying the taxonomy of the family Cryomorphaceae and related taxa by utilizing the GTDB taxonomic framework.</title>
        <authorList>
            <person name="Bowman J.P."/>
        </authorList>
    </citation>
    <scope>NUCLEOTIDE SEQUENCE [LARGE SCALE GENOMIC DNA]</scope>
    <source>
        <strain evidence="8 9">QSSC 1-22</strain>
    </source>
</reference>
<dbReference type="InterPro" id="IPR006097">
    <property type="entry name" value="Glu/Leu/Phe/Val/Trp_DH_dimer"/>
</dbReference>
<dbReference type="SUPFAM" id="SSF51735">
    <property type="entry name" value="NAD(P)-binding Rossmann-fold domains"/>
    <property type="match status" value="1"/>
</dbReference>
<name>A0A7K3WM03_9FLAO</name>
<dbReference type="PANTHER" id="PTHR42722:SF1">
    <property type="entry name" value="VALINE DEHYDROGENASE"/>
    <property type="match status" value="1"/>
</dbReference>
<dbReference type="PROSITE" id="PS00074">
    <property type="entry name" value="GLFV_DEHYDROGENASE"/>
    <property type="match status" value="1"/>
</dbReference>
<dbReference type="InterPro" id="IPR036291">
    <property type="entry name" value="NAD(P)-bd_dom_sf"/>
</dbReference>
<dbReference type="InterPro" id="IPR046346">
    <property type="entry name" value="Aminoacid_DH-like_N_sf"/>
</dbReference>
<dbReference type="GO" id="GO:0000166">
    <property type="term" value="F:nucleotide binding"/>
    <property type="evidence" value="ECO:0007669"/>
    <property type="project" value="UniProtKB-KW"/>
</dbReference>
<sequence length="367" mass="40044">MFETNEVKNATQVAGPLEQMATMDHEQVLFCNDPDTGLKAIIAVHNTVLGPSLGGTRMWAYKNEAEALKDVLRLSRGMTFKSAISGLNLGGGKAVIIGDPHKDKSEALMRRFGQFVESLNGKYITAEDVGITTRDIEYVAEETEYVSGLPESRGGGGDPSPVTAYGVYMGMKAAAKFAFGSDSLEGKQIMVQGVGNVGYNLIKLLYEERAIIAVSDIYEARLKAVSEEFNVEVVNPDSVYDQNMDIYAPCALGATLNDDSLSRLKCNVIAGAANNQLEDENRHAAMIMDRGIVYAPDFLINAGGIINCYSEVIGYNREDAYRKTEHIYEVTRAVLEESRSNNEPANAVAIKMAQARINAMQTVRAKR</sequence>
<comment type="similarity">
    <text evidence="1 6">Belongs to the Glu/Leu/Phe/Val dehydrogenases family.</text>
</comment>
<dbReference type="PRINTS" id="PR00082">
    <property type="entry name" value="GLFDHDRGNASE"/>
</dbReference>
<feature type="binding site" evidence="5">
    <location>
        <begin position="193"/>
        <end position="198"/>
    </location>
    <ligand>
        <name>NAD(+)</name>
        <dbReference type="ChEBI" id="CHEBI:57540"/>
    </ligand>
</feature>
<dbReference type="AlphaFoldDB" id="A0A7K3WM03"/>
<keyword evidence="9" id="KW-1185">Reference proteome</keyword>
<keyword evidence="5" id="KW-0547">Nucleotide-binding</keyword>
<dbReference type="Gene3D" id="3.40.50.10860">
    <property type="entry name" value="Leucine Dehydrogenase, chain A, domain 1"/>
    <property type="match status" value="1"/>
</dbReference>
<dbReference type="SUPFAM" id="SSF53223">
    <property type="entry name" value="Aminoacid dehydrogenase-like, N-terminal domain"/>
    <property type="match status" value="1"/>
</dbReference>
<dbReference type="Pfam" id="PF00208">
    <property type="entry name" value="ELFV_dehydrog"/>
    <property type="match status" value="2"/>
</dbReference>
<dbReference type="PANTHER" id="PTHR42722">
    <property type="entry name" value="LEUCINE DEHYDROGENASE"/>
    <property type="match status" value="1"/>
</dbReference>
<evidence type="ECO:0000313" key="9">
    <source>
        <dbReference type="Proteomes" id="UP000486602"/>
    </source>
</evidence>
<gene>
    <name evidence="8" type="ORF">G3O08_04055</name>
</gene>
<feature type="active site" description="Proton donor/acceptor" evidence="4">
    <location>
        <position position="93"/>
    </location>
</feature>
<evidence type="ECO:0000256" key="1">
    <source>
        <dbReference type="ARBA" id="ARBA00006382"/>
    </source>
</evidence>
<dbReference type="InterPro" id="IPR006096">
    <property type="entry name" value="Glu/Leu/Phe/Val/Trp_DH_C"/>
</dbReference>
<evidence type="ECO:0000256" key="5">
    <source>
        <dbReference type="PIRSR" id="PIRSR000188-2"/>
    </source>
</evidence>